<proteinExistence type="predicted"/>
<accession>A0ABD3GQ14</accession>
<dbReference type="EMBL" id="JBJQOH010000007">
    <property type="protein sequence ID" value="KAL3680140.1"/>
    <property type="molecule type" value="Genomic_DNA"/>
</dbReference>
<evidence type="ECO:0000313" key="2">
    <source>
        <dbReference type="Proteomes" id="UP001633002"/>
    </source>
</evidence>
<evidence type="ECO:0000313" key="1">
    <source>
        <dbReference type="EMBL" id="KAL3680140.1"/>
    </source>
</evidence>
<sequence length="170" mass="18308">MPSTTEKAWVERQTELTASAKKASGSKLMSPADVCTASGNGESAASLLEPFDGSTEEVCIATGAPCASSMLRTLKRLEANLQGLLPQMKMARIASNGHTWRCRKRNNSHTRHAYPSSQEIKHETELYAVVANGSAQFLGFSPSGDHNDASEEKVAATFELRLPLARSLIT</sequence>
<dbReference type="Proteomes" id="UP001633002">
    <property type="component" value="Unassembled WGS sequence"/>
</dbReference>
<protein>
    <submittedName>
        <fullName evidence="1">Uncharacterized protein</fullName>
    </submittedName>
</protein>
<name>A0ABD3GQ14_9MARC</name>
<gene>
    <name evidence="1" type="ORF">R1sor_023096</name>
</gene>
<reference evidence="1 2" key="1">
    <citation type="submission" date="2024-09" db="EMBL/GenBank/DDBJ databases">
        <title>Chromosome-scale assembly of Riccia sorocarpa.</title>
        <authorList>
            <person name="Paukszto L."/>
        </authorList>
    </citation>
    <scope>NUCLEOTIDE SEQUENCE [LARGE SCALE GENOMIC DNA]</scope>
    <source>
        <strain evidence="1">LP-2024</strain>
        <tissue evidence="1">Aerial parts of the thallus</tissue>
    </source>
</reference>
<dbReference type="AlphaFoldDB" id="A0ABD3GQ14"/>
<keyword evidence="2" id="KW-1185">Reference proteome</keyword>
<organism evidence="1 2">
    <name type="scientific">Riccia sorocarpa</name>
    <dbReference type="NCBI Taxonomy" id="122646"/>
    <lineage>
        <taxon>Eukaryota</taxon>
        <taxon>Viridiplantae</taxon>
        <taxon>Streptophyta</taxon>
        <taxon>Embryophyta</taxon>
        <taxon>Marchantiophyta</taxon>
        <taxon>Marchantiopsida</taxon>
        <taxon>Marchantiidae</taxon>
        <taxon>Marchantiales</taxon>
        <taxon>Ricciaceae</taxon>
        <taxon>Riccia</taxon>
    </lineage>
</organism>
<comment type="caution">
    <text evidence="1">The sequence shown here is derived from an EMBL/GenBank/DDBJ whole genome shotgun (WGS) entry which is preliminary data.</text>
</comment>